<dbReference type="PANTHER" id="PTHR15415:SF7">
    <property type="entry name" value="MICOS COMPLEX SUBUNIT MIC60"/>
    <property type="match status" value="1"/>
</dbReference>
<dbReference type="GeneID" id="20212711"/>
<dbReference type="InParanoid" id="T1FV65"/>
<reference evidence="10 12" key="2">
    <citation type="journal article" date="2013" name="Nature">
        <title>Insights into bilaterian evolution from three spiralian genomes.</title>
        <authorList>
            <person name="Simakov O."/>
            <person name="Marletaz F."/>
            <person name="Cho S.J."/>
            <person name="Edsinger-Gonzales E."/>
            <person name="Havlak P."/>
            <person name="Hellsten U."/>
            <person name="Kuo D.H."/>
            <person name="Larsson T."/>
            <person name="Lv J."/>
            <person name="Arendt D."/>
            <person name="Savage R."/>
            <person name="Osoegawa K."/>
            <person name="de Jong P."/>
            <person name="Grimwood J."/>
            <person name="Chapman J.A."/>
            <person name="Shapiro H."/>
            <person name="Aerts A."/>
            <person name="Otillar R.P."/>
            <person name="Terry A.Y."/>
            <person name="Boore J.L."/>
            <person name="Grigoriev I.V."/>
            <person name="Lindberg D.R."/>
            <person name="Seaver E.C."/>
            <person name="Weisblat D.A."/>
            <person name="Putnam N.H."/>
            <person name="Rokhsar D.S."/>
        </authorList>
    </citation>
    <scope>NUCLEOTIDE SEQUENCE</scope>
</reference>
<evidence type="ECO:0000256" key="2">
    <source>
        <dbReference type="ARBA" id="ARBA00022692"/>
    </source>
</evidence>
<reference evidence="11" key="3">
    <citation type="submission" date="2015-06" db="UniProtKB">
        <authorList>
            <consortium name="EnsemblMetazoa"/>
        </authorList>
    </citation>
    <scope>IDENTIFICATION</scope>
</reference>
<name>T1FV65_HELRO</name>
<keyword evidence="2 7" id="KW-0812">Transmembrane</keyword>
<dbReference type="eggNOG" id="KOG1854">
    <property type="taxonomic scope" value="Eukaryota"/>
</dbReference>
<dbReference type="GO" id="GO:0061617">
    <property type="term" value="C:MICOS complex"/>
    <property type="evidence" value="ECO:0000318"/>
    <property type="project" value="GO_Central"/>
</dbReference>
<dbReference type="EnsemblMetazoa" id="HelroT193611">
    <property type="protein sequence ID" value="HelroP193611"/>
    <property type="gene ID" value="HelroG193611"/>
</dbReference>
<evidence type="ECO:0000256" key="6">
    <source>
        <dbReference type="ARBA" id="ARBA00023136"/>
    </source>
</evidence>
<feature type="region of interest" description="Disordered" evidence="9">
    <location>
        <begin position="119"/>
        <end position="150"/>
    </location>
</feature>
<evidence type="ECO:0000313" key="12">
    <source>
        <dbReference type="Proteomes" id="UP000015101"/>
    </source>
</evidence>
<organism evidence="11 12">
    <name type="scientific">Helobdella robusta</name>
    <name type="common">Californian leech</name>
    <dbReference type="NCBI Taxonomy" id="6412"/>
    <lineage>
        <taxon>Eukaryota</taxon>
        <taxon>Metazoa</taxon>
        <taxon>Spiralia</taxon>
        <taxon>Lophotrochozoa</taxon>
        <taxon>Annelida</taxon>
        <taxon>Clitellata</taxon>
        <taxon>Hirudinea</taxon>
        <taxon>Rhynchobdellida</taxon>
        <taxon>Glossiphoniidae</taxon>
        <taxon>Helobdella</taxon>
    </lineage>
</organism>
<comment type="function">
    <text evidence="7">Component of the MICOS complex, a large protein complex of the mitochondrial inner membrane that plays crucial roles in the maintenance of crista junctions, inner membrane architecture, and formation of contact sites to the outer membrane.</text>
</comment>
<evidence type="ECO:0000256" key="4">
    <source>
        <dbReference type="ARBA" id="ARBA00022989"/>
    </source>
</evidence>
<dbReference type="RefSeq" id="XP_009026670.1">
    <property type="nucleotide sequence ID" value="XM_009028422.1"/>
</dbReference>
<dbReference type="HOGENOM" id="CLU_021851_2_0_1"/>
<evidence type="ECO:0000256" key="7">
    <source>
        <dbReference type="RuleBase" id="RU363000"/>
    </source>
</evidence>
<dbReference type="STRING" id="6412.T1FV65"/>
<dbReference type="Pfam" id="PF09731">
    <property type="entry name" value="Mitofilin"/>
    <property type="match status" value="1"/>
</dbReference>
<sequence length="699" mass="78097">MWRVPTNLPKCLARTHVAVAVKRNIRTSKVLQSQDVNSAGGGGGGILKKLIALTFAGAGGVVGYSWYDPEFKKLVEENVPYAKECYDAVFQYLPESASTIEDAVKRLPIKTTEITTVPPPVQAPIQEDSKPEVKAEEKVKTKKEREKEKKEEAEKLLKLREENEINQNKALEALLMRTFTESASVMEAAMKSAHSAAEAVKEHTVKLKEALQKVDAKEGEWEAVTRAHDAKVKAMQHFEEVNEKAKQELAKLREVISTGKSNKVTKKNKLLWSTEDEANKLNRSFNTALNEVSKAEADSKVFKEYRDLIKKGKEQFKKELESIMPDVKKATTSVAKLTEDELNALIAHAHKRIDQLQRQLAEQQALEQLRINEALSRQREEDAAILLVSINKEKELWDNEINLIKAKWDIDARVNFEEELKLQLTRQAAAHSDHISEVLRAQQRELEAKFSLMLSEHVENERREFQRQVAGWVARLHGIEDAIDKRASLEKQGHQVQKLWLACESLQTVLNTGKLGATSWEGRLKPLAADVELIRSASTGQPAVEIILDSIPEVALNRGVWTEAALIERFKRVCKISKRVAMIDETTGVSGSLFKYGLSYLQSMFVVTGVGRIYDSSDLEIDPDEIKDTFVLLDNAQACLDRGDFAQAVRFVNHLSGEAKTAASDWLAEARLLLETKQAAVALLATASAAGFTSIAGCT</sequence>
<comment type="similarity">
    <text evidence="1 7">Belongs to the MICOS complex subunit Mic60 family.</text>
</comment>
<keyword evidence="5 7" id="KW-0496">Mitochondrion</keyword>
<evidence type="ECO:0000256" key="9">
    <source>
        <dbReference type="SAM" id="MobiDB-lite"/>
    </source>
</evidence>
<dbReference type="EMBL" id="KB097536">
    <property type="protein sequence ID" value="ESN95270.1"/>
    <property type="molecule type" value="Genomic_DNA"/>
</dbReference>
<comment type="subunit">
    <text evidence="7">Component of the mitochondrial contact site and cristae organizing system (MICOS) complex.</text>
</comment>
<dbReference type="EMBL" id="AMQM01006900">
    <property type="status" value="NOT_ANNOTATED_CDS"/>
    <property type="molecule type" value="Genomic_DNA"/>
</dbReference>
<dbReference type="OrthoDB" id="10261039at2759"/>
<keyword evidence="4" id="KW-1133">Transmembrane helix</keyword>
<feature type="compositionally biased region" description="Basic and acidic residues" evidence="9">
    <location>
        <begin position="127"/>
        <end position="150"/>
    </location>
</feature>
<evidence type="ECO:0000256" key="1">
    <source>
        <dbReference type="ARBA" id="ARBA00010877"/>
    </source>
</evidence>
<evidence type="ECO:0000313" key="11">
    <source>
        <dbReference type="EnsemblMetazoa" id="HelroP193611"/>
    </source>
</evidence>
<feature type="coiled-coil region" evidence="8">
    <location>
        <begin position="339"/>
        <end position="366"/>
    </location>
</feature>
<keyword evidence="12" id="KW-1185">Reference proteome</keyword>
<reference evidence="12" key="1">
    <citation type="submission" date="2012-12" db="EMBL/GenBank/DDBJ databases">
        <authorList>
            <person name="Hellsten U."/>
            <person name="Grimwood J."/>
            <person name="Chapman J.A."/>
            <person name="Shapiro H."/>
            <person name="Aerts A."/>
            <person name="Otillar R.P."/>
            <person name="Terry A.Y."/>
            <person name="Boore J.L."/>
            <person name="Simakov O."/>
            <person name="Marletaz F."/>
            <person name="Cho S.-J."/>
            <person name="Edsinger-Gonzales E."/>
            <person name="Havlak P."/>
            <person name="Kuo D.-H."/>
            <person name="Larsson T."/>
            <person name="Lv J."/>
            <person name="Arendt D."/>
            <person name="Savage R."/>
            <person name="Osoegawa K."/>
            <person name="de Jong P."/>
            <person name="Lindberg D.R."/>
            <person name="Seaver E.C."/>
            <person name="Weisblat D.A."/>
            <person name="Putnam N.H."/>
            <person name="Grigoriev I.V."/>
            <person name="Rokhsar D.S."/>
        </authorList>
    </citation>
    <scope>NUCLEOTIDE SEQUENCE</scope>
</reference>
<dbReference type="GO" id="GO:0042407">
    <property type="term" value="P:cristae formation"/>
    <property type="evidence" value="ECO:0000318"/>
    <property type="project" value="GO_Central"/>
</dbReference>
<feature type="coiled-coil region" evidence="8">
    <location>
        <begin position="200"/>
        <end position="298"/>
    </location>
</feature>
<keyword evidence="8" id="KW-0175">Coiled coil</keyword>
<protein>
    <recommendedName>
        <fullName evidence="7">MICOS complex subunit MIC60</fullName>
    </recommendedName>
    <alternativeName>
        <fullName evidence="7">Mitofilin</fullName>
    </alternativeName>
</protein>
<gene>
    <name evidence="11" type="primary">20212711</name>
    <name evidence="10" type="ORF">HELRODRAFT_193611</name>
</gene>
<proteinExistence type="inferred from homology"/>
<keyword evidence="3 7" id="KW-0999">Mitochondrion inner membrane</keyword>
<dbReference type="CTD" id="20212711"/>
<evidence type="ECO:0000256" key="5">
    <source>
        <dbReference type="ARBA" id="ARBA00023128"/>
    </source>
</evidence>
<dbReference type="OMA" id="WIKFREL"/>
<comment type="subcellular location">
    <subcellularLocation>
        <location evidence="7">Mitochondrion inner membrane</location>
        <topology evidence="7">Single-pass membrane protein</topology>
    </subcellularLocation>
</comment>
<dbReference type="InterPro" id="IPR019133">
    <property type="entry name" value="MIC60"/>
</dbReference>
<evidence type="ECO:0000313" key="10">
    <source>
        <dbReference type="EMBL" id="ESN95270.1"/>
    </source>
</evidence>
<evidence type="ECO:0000256" key="8">
    <source>
        <dbReference type="SAM" id="Coils"/>
    </source>
</evidence>
<evidence type="ECO:0000256" key="3">
    <source>
        <dbReference type="ARBA" id="ARBA00022792"/>
    </source>
</evidence>
<dbReference type="PANTHER" id="PTHR15415">
    <property type="entry name" value="MITOFILIN"/>
    <property type="match status" value="1"/>
</dbReference>
<accession>T1FV65</accession>
<keyword evidence="6" id="KW-0472">Membrane</keyword>
<dbReference type="FunCoup" id="T1FV65">
    <property type="interactions" value="958"/>
</dbReference>
<dbReference type="AlphaFoldDB" id="T1FV65"/>
<dbReference type="KEGG" id="hro:HELRODRAFT_193611"/>
<dbReference type="Proteomes" id="UP000015101">
    <property type="component" value="Unassembled WGS sequence"/>
</dbReference>